<organism evidence="3 4">
    <name type="scientific">Edhazardia aedis (strain USNM 41457)</name>
    <name type="common">Microsporidian parasite</name>
    <dbReference type="NCBI Taxonomy" id="1003232"/>
    <lineage>
        <taxon>Eukaryota</taxon>
        <taxon>Fungi</taxon>
        <taxon>Fungi incertae sedis</taxon>
        <taxon>Microsporidia</taxon>
        <taxon>Edhazardia</taxon>
    </lineage>
</organism>
<evidence type="ECO:0000313" key="3">
    <source>
        <dbReference type="EMBL" id="EJW02351.1"/>
    </source>
</evidence>
<reference evidence="4" key="2">
    <citation type="submission" date="2015-07" db="EMBL/GenBank/DDBJ databases">
        <title>Contrasting host-pathogen interactions and genome evolution in two generalist and specialist microsporidian pathogens of mosquitoes.</title>
        <authorList>
            <consortium name="The Broad Institute Genomics Platform"/>
            <consortium name="The Broad Institute Genome Sequencing Center for Infectious Disease"/>
            <person name="Cuomo C.A."/>
            <person name="Sanscrainte N.D."/>
            <person name="Goldberg J.M."/>
            <person name="Heiman D."/>
            <person name="Young S."/>
            <person name="Zeng Q."/>
            <person name="Becnel J.J."/>
            <person name="Birren B.W."/>
        </authorList>
    </citation>
    <scope>NUCLEOTIDE SEQUENCE [LARGE SCALE GENOMIC DNA]</scope>
    <source>
        <strain evidence="4">USNM 41457</strain>
    </source>
</reference>
<comment type="caution">
    <text evidence="3">The sequence shown here is derived from an EMBL/GenBank/DDBJ whole genome shotgun (WGS) entry which is preliminary data.</text>
</comment>
<gene>
    <name evidence="3" type="ORF">EDEG_03210</name>
</gene>
<dbReference type="Proteomes" id="UP000003163">
    <property type="component" value="Unassembled WGS sequence"/>
</dbReference>
<name>J9D3C9_EDHAE</name>
<evidence type="ECO:0000256" key="2">
    <source>
        <dbReference type="SAM" id="SignalP"/>
    </source>
</evidence>
<keyword evidence="2" id="KW-0732">Signal</keyword>
<dbReference type="EMBL" id="AFBI03000076">
    <property type="protein sequence ID" value="EJW02351.1"/>
    <property type="molecule type" value="Genomic_DNA"/>
</dbReference>
<dbReference type="VEuPathDB" id="MicrosporidiaDB:EDEG_03210"/>
<feature type="signal peptide" evidence="2">
    <location>
        <begin position="1"/>
        <end position="22"/>
    </location>
</feature>
<feature type="region of interest" description="Disordered" evidence="1">
    <location>
        <begin position="59"/>
        <end position="81"/>
    </location>
</feature>
<accession>J9D3C9</accession>
<reference evidence="3 4" key="1">
    <citation type="submission" date="2011-08" db="EMBL/GenBank/DDBJ databases">
        <authorList>
            <person name="Liu Z.J."/>
            <person name="Shi F.L."/>
            <person name="Lu J.Q."/>
            <person name="Li M."/>
            <person name="Wang Z.L."/>
        </authorList>
    </citation>
    <scope>NUCLEOTIDE SEQUENCE [LARGE SCALE GENOMIC DNA]</scope>
    <source>
        <strain evidence="3 4">USNM 41457</strain>
    </source>
</reference>
<dbReference type="InParanoid" id="J9D3C9"/>
<evidence type="ECO:0000313" key="4">
    <source>
        <dbReference type="Proteomes" id="UP000003163"/>
    </source>
</evidence>
<proteinExistence type="predicted"/>
<sequence>MKIFSFLCLLIIFTMIFHFGYTNSNTQNKKHSKHPLINSAFNSNRKHGNINLIHVNPTEEEKYSKKRINQNPETKHPEDPSYGKIQYFPKKFKYRKHHDDKTVYGHIINNIDDTFYTNAKAKFKNIKLGTKSPTKTTNISNADSEEFVYGKLIYEPTKSSSKKVMSLKELKNMLAFSDLMFFKKKIDDNRVEVNKMKETIENFKKNEKTKGKFENIVITTIKPKLIYVLTLEKLRKFRQRSKKCILKKC</sequence>
<keyword evidence="4" id="KW-1185">Reference proteome</keyword>
<feature type="chain" id="PRO_5003822926" evidence="2">
    <location>
        <begin position="23"/>
        <end position="249"/>
    </location>
</feature>
<dbReference type="AlphaFoldDB" id="J9D3C9"/>
<dbReference type="HOGENOM" id="CLU_1115743_0_0_1"/>
<evidence type="ECO:0000256" key="1">
    <source>
        <dbReference type="SAM" id="MobiDB-lite"/>
    </source>
</evidence>
<protein>
    <submittedName>
        <fullName evidence="3">Uncharacterized protein</fullName>
    </submittedName>
</protein>